<evidence type="ECO:0000313" key="4">
    <source>
        <dbReference type="Proteomes" id="UP001419910"/>
    </source>
</evidence>
<keyword evidence="1" id="KW-0812">Transmembrane</keyword>
<accession>A0ABU9YAY2</accession>
<reference evidence="3 4" key="1">
    <citation type="submission" date="2024-05" db="EMBL/GenBank/DDBJ databases">
        <authorList>
            <person name="Liu Q."/>
            <person name="Xin Y.-H."/>
        </authorList>
    </citation>
    <scope>NUCLEOTIDE SEQUENCE [LARGE SCALE GENOMIC DNA]</scope>
    <source>
        <strain evidence="3 4">CGMCC 1.10181</strain>
    </source>
</reference>
<feature type="transmembrane region" description="Helical" evidence="1">
    <location>
        <begin position="90"/>
        <end position="108"/>
    </location>
</feature>
<proteinExistence type="predicted"/>
<keyword evidence="1" id="KW-1133">Transmembrane helix</keyword>
<protein>
    <submittedName>
        <fullName evidence="3">HupE/UreJ family protein</fullName>
    </submittedName>
</protein>
<sequence length="175" mass="18140">MKLIRHARLAIPAIGIFFATPAMAHPGHGENLGILGGLIHPLTGFDHLAVMVMVGVWAALLPVKAKWSGPATFVAAMIIGFALVPVGLNFSAEAVILASLAGLPFLILVARRTPLGLQFLAVALFGFAHGFAHGADIGGSPISFAIGMVCATLALHMLGMTVAARLLAPTRFSRC</sequence>
<comment type="caution">
    <text evidence="3">The sequence shown here is derived from an EMBL/GenBank/DDBJ whole genome shotgun (WGS) entry which is preliminary data.</text>
</comment>
<dbReference type="Pfam" id="PF04955">
    <property type="entry name" value="HupE_UreJ"/>
    <property type="match status" value="1"/>
</dbReference>
<gene>
    <name evidence="3" type="ORF">ABC974_25185</name>
</gene>
<feature type="transmembrane region" description="Helical" evidence="1">
    <location>
        <begin position="115"/>
        <end position="132"/>
    </location>
</feature>
<dbReference type="InterPro" id="IPR007038">
    <property type="entry name" value="HupE_UreJ"/>
</dbReference>
<dbReference type="PIRSF" id="PIRSF016919">
    <property type="entry name" value="HupE_UreJ"/>
    <property type="match status" value="1"/>
</dbReference>
<keyword evidence="2" id="KW-0732">Signal</keyword>
<feature type="chain" id="PRO_5045573451" evidence="2">
    <location>
        <begin position="25"/>
        <end position="175"/>
    </location>
</feature>
<feature type="transmembrane region" description="Helical" evidence="1">
    <location>
        <begin position="144"/>
        <end position="168"/>
    </location>
</feature>
<name>A0ABU9YAY2_9SPHN</name>
<keyword evidence="1" id="KW-0472">Membrane</keyword>
<feature type="signal peptide" evidence="2">
    <location>
        <begin position="1"/>
        <end position="24"/>
    </location>
</feature>
<feature type="transmembrane region" description="Helical" evidence="1">
    <location>
        <begin position="34"/>
        <end position="60"/>
    </location>
</feature>
<dbReference type="Proteomes" id="UP001419910">
    <property type="component" value="Unassembled WGS sequence"/>
</dbReference>
<evidence type="ECO:0000313" key="3">
    <source>
        <dbReference type="EMBL" id="MEN2792945.1"/>
    </source>
</evidence>
<organism evidence="3 4">
    <name type="scientific">Sphingomonas oligophenolica</name>
    <dbReference type="NCBI Taxonomy" id="301154"/>
    <lineage>
        <taxon>Bacteria</taxon>
        <taxon>Pseudomonadati</taxon>
        <taxon>Pseudomonadota</taxon>
        <taxon>Alphaproteobacteria</taxon>
        <taxon>Sphingomonadales</taxon>
        <taxon>Sphingomonadaceae</taxon>
        <taxon>Sphingomonas</taxon>
    </lineage>
</organism>
<dbReference type="EMBL" id="JBDIME010000036">
    <property type="protein sequence ID" value="MEN2792945.1"/>
    <property type="molecule type" value="Genomic_DNA"/>
</dbReference>
<evidence type="ECO:0000256" key="2">
    <source>
        <dbReference type="SAM" id="SignalP"/>
    </source>
</evidence>
<dbReference type="RefSeq" id="WP_343889778.1">
    <property type="nucleotide sequence ID" value="NZ_BAAAEH010000023.1"/>
</dbReference>
<feature type="transmembrane region" description="Helical" evidence="1">
    <location>
        <begin position="67"/>
        <end position="84"/>
    </location>
</feature>
<keyword evidence="4" id="KW-1185">Reference proteome</keyword>
<evidence type="ECO:0000256" key="1">
    <source>
        <dbReference type="SAM" id="Phobius"/>
    </source>
</evidence>